<evidence type="ECO:0000313" key="5">
    <source>
        <dbReference type="Proteomes" id="UP001596548"/>
    </source>
</evidence>
<dbReference type="SUPFAM" id="SSF53901">
    <property type="entry name" value="Thiolase-like"/>
    <property type="match status" value="1"/>
</dbReference>
<evidence type="ECO:0000259" key="3">
    <source>
        <dbReference type="Pfam" id="PF08541"/>
    </source>
</evidence>
<dbReference type="InterPro" id="IPR016039">
    <property type="entry name" value="Thiolase-like"/>
</dbReference>
<dbReference type="CDD" id="cd00827">
    <property type="entry name" value="init_cond_enzymes"/>
    <property type="match status" value="1"/>
</dbReference>
<evidence type="ECO:0000313" key="4">
    <source>
        <dbReference type="EMBL" id="MFC7273499.1"/>
    </source>
</evidence>
<dbReference type="PANTHER" id="PTHR34069:SF2">
    <property type="entry name" value="BETA-KETOACYL-[ACYL-CARRIER-PROTEIN] SYNTHASE III"/>
    <property type="match status" value="1"/>
</dbReference>
<gene>
    <name evidence="4" type="ORF">ACFQS1_05875</name>
</gene>
<accession>A0ABW2HKS7</accession>
<feature type="domain" description="Beta-ketoacyl-[acyl-carrier-protein] synthase III C-terminal" evidence="3">
    <location>
        <begin position="237"/>
        <end position="328"/>
    </location>
</feature>
<dbReference type="Proteomes" id="UP001596548">
    <property type="component" value="Unassembled WGS sequence"/>
</dbReference>
<dbReference type="EMBL" id="JBHTBJ010000003">
    <property type="protein sequence ID" value="MFC7273499.1"/>
    <property type="molecule type" value="Genomic_DNA"/>
</dbReference>
<dbReference type="Pfam" id="PF08541">
    <property type="entry name" value="ACP_syn_III_C"/>
    <property type="match status" value="1"/>
</dbReference>
<evidence type="ECO:0000256" key="1">
    <source>
        <dbReference type="ARBA" id="ARBA00022679"/>
    </source>
</evidence>
<dbReference type="InterPro" id="IPR013747">
    <property type="entry name" value="ACP_syn_III_C"/>
</dbReference>
<organism evidence="4 5">
    <name type="scientific">Paractinoplanes rhizophilus</name>
    <dbReference type="NCBI Taxonomy" id="1416877"/>
    <lineage>
        <taxon>Bacteria</taxon>
        <taxon>Bacillati</taxon>
        <taxon>Actinomycetota</taxon>
        <taxon>Actinomycetes</taxon>
        <taxon>Micromonosporales</taxon>
        <taxon>Micromonosporaceae</taxon>
        <taxon>Paractinoplanes</taxon>
    </lineage>
</organism>
<sequence length="332" mass="35455">MNDLYVAGVGVYLPSRQTAAEAIAAGHYDAESAAADEVESACVETELYPAEMAAAAGRDALAMAGDQIGTVRAVFHSYVDYQGARYWQAAPYVARHTAGASVPSFDVVQECNGAMGSLELARRFVTGPDDAVLVTAGDRFDNPWVRRWYGDQSVLADGGSAVVLSGAGGFARVRSLITLAENSLEGEARGGEFGSGGDLSPVDFDAMRGRFHQTDVPMLEHYSRMEALLHECLGKVLAEAGTTADGLAYVIPVVTTRWRTQIQLDRMLGLPIERSTWEFGRTTGHIGTADQFIGLHHLITTGKVRPGDRVLLLGGGTGYTVTAAVLEIVEER</sequence>
<protein>
    <submittedName>
        <fullName evidence="4">Ketoacyl-ACP synthase III family protein</fullName>
    </submittedName>
</protein>
<keyword evidence="5" id="KW-1185">Reference proteome</keyword>
<comment type="caution">
    <text evidence="4">The sequence shown here is derived from an EMBL/GenBank/DDBJ whole genome shotgun (WGS) entry which is preliminary data.</text>
</comment>
<evidence type="ECO:0000256" key="2">
    <source>
        <dbReference type="ARBA" id="ARBA00023315"/>
    </source>
</evidence>
<keyword evidence="2" id="KW-0012">Acyltransferase</keyword>
<dbReference type="Gene3D" id="3.40.47.10">
    <property type="match status" value="2"/>
</dbReference>
<keyword evidence="1" id="KW-0808">Transferase</keyword>
<proteinExistence type="predicted"/>
<dbReference type="PANTHER" id="PTHR34069">
    <property type="entry name" value="3-OXOACYL-[ACYL-CARRIER-PROTEIN] SYNTHASE 3"/>
    <property type="match status" value="1"/>
</dbReference>
<name>A0ABW2HKS7_9ACTN</name>
<dbReference type="RefSeq" id="WP_378965063.1">
    <property type="nucleotide sequence ID" value="NZ_JBHTBJ010000003.1"/>
</dbReference>
<reference evidence="5" key="1">
    <citation type="journal article" date="2019" name="Int. J. Syst. Evol. Microbiol.">
        <title>The Global Catalogue of Microorganisms (GCM) 10K type strain sequencing project: providing services to taxonomists for standard genome sequencing and annotation.</title>
        <authorList>
            <consortium name="The Broad Institute Genomics Platform"/>
            <consortium name="The Broad Institute Genome Sequencing Center for Infectious Disease"/>
            <person name="Wu L."/>
            <person name="Ma J."/>
        </authorList>
    </citation>
    <scope>NUCLEOTIDE SEQUENCE [LARGE SCALE GENOMIC DNA]</scope>
    <source>
        <strain evidence="5">XZYJT-10</strain>
    </source>
</reference>